<sequence>MTDSTPPAAPDDRDEEPDWSDYSDVLDNKEFDVGDRVNALAPRAHTVKIAVGYFYLGGFELLKENLKDADHIQLIIGTHTSDRTIEELQRGFSDSLDEYDKDEAEAGVKRLYEFIQLGKVDVKVYNESRFHPKLYLFRNPPDAIDLGRAVIGSSNLSASGLHGNVELNVEKKDNATIRYLDTWYDELWEQAEAFDTDHMAEEIEVSQFGDVVGDDDDTGPEPPEVEGPPVADVETISPYEATKRFIVEQFEYEVSDGTFLEEIRGEYEEQLTAFQEDAFHAARRPLDKYNGVILADSVGLGKSYIGAPLVQEYTTSLDEVLIIAPNRLRSMWMDDLLDEQDGEFPTNAEKMFLSFTGLSRLNEQEIQRLQNVDLVLIDEAHNMRNTGTQRYAKLQSIGRRGKKFVMLTATPIQNSVRDVENVVKIFADDDDFDLELHGRTPSDVFRDYDKLSSEEELSAHERSQLDQLEESIESILREVVISRDRRYILDQYDNITIGGEQIKVPDRVPRLVTPDDPRLDELYAEIIETILGPEDDGDGGLNIPYVSADRYDADGDEEEELIVEYQNASVLMLINLLKRLESSFAAFEDSIDRLIQRERITQQIARGELTDAHTREQAVDQIRATFSDDFAKDINFDEITDAIDRVSESKRQQIIEDIDEDLTALTELREKAQTVLQTETGSGGLRDAKVDRLQSILQRELESEKVLIFSQYVPTVHHIFEELTGENPDSTQIATVDGRTVAYVHGGGHFDERLVERFAPHAQDANVTPDEEVDILISTDVLGVGQNLQDSRVLVNYDLHWNPMKMEQRIGRIDRITTQHDELLIYNFVPTGNLKDQLGLMERIQEKIQAIARTFGHAAPILDTAEEQVHKTIMTYERLDEAGANFGDDRLEGIGSKYDDLRKTARAFCNEHGIDITDLQETLDAVQHRNEPQFFVVPETNETGIVTLVLIAYNSGREEWQTTIFDEDNLQRDKVAGQMIFAEFPRRTTDEIEIFTTIASADPTRYNLSEDAYDVLTSFAEDLSSPSTWEDDILQREAAESRTITRVKKLCQSVLNTDRELGVEDEAAEIIEMISEHEMSDWAEQQIETIHRRRRRYGRVGTIERLHHKLTSEIELVEPERITDVDVALTGKMGMDNPDNDIDHS</sequence>
<dbReference type="Proteomes" id="UP000302218">
    <property type="component" value="Plasmid pNVE500"/>
</dbReference>
<keyword evidence="1" id="KW-0378">Hydrolase</keyword>
<evidence type="ECO:0000259" key="5">
    <source>
        <dbReference type="PROSITE" id="PS51194"/>
    </source>
</evidence>
<evidence type="ECO:0000256" key="2">
    <source>
        <dbReference type="SAM" id="Coils"/>
    </source>
</evidence>
<gene>
    <name evidence="6" type="ORF">FEJ81_20485</name>
</gene>
<name>A0A4P8WNA9_9EURY</name>
<dbReference type="Pfam" id="PF00176">
    <property type="entry name" value="SNF2-rel_dom"/>
    <property type="match status" value="1"/>
</dbReference>
<dbReference type="InterPro" id="IPR049730">
    <property type="entry name" value="SNF2/RAD54-like_C"/>
</dbReference>
<dbReference type="CDD" id="cd09178">
    <property type="entry name" value="PLDc_N_Snf2_like"/>
    <property type="match status" value="1"/>
</dbReference>
<dbReference type="InterPro" id="IPR000330">
    <property type="entry name" value="SNF2_N"/>
</dbReference>
<dbReference type="GeneID" id="40267705"/>
<dbReference type="CDD" id="cd18793">
    <property type="entry name" value="SF2_C_SNF"/>
    <property type="match status" value="1"/>
</dbReference>
<geneLocation type="plasmid" evidence="7">
    <name>pnve500</name>
</geneLocation>
<organism evidence="6 7">
    <name type="scientific">Natrinema versiforme</name>
    <dbReference type="NCBI Taxonomy" id="88724"/>
    <lineage>
        <taxon>Archaea</taxon>
        <taxon>Methanobacteriati</taxon>
        <taxon>Methanobacteriota</taxon>
        <taxon>Stenosarchaea group</taxon>
        <taxon>Halobacteria</taxon>
        <taxon>Halobacteriales</taxon>
        <taxon>Natrialbaceae</taxon>
        <taxon>Natrinema</taxon>
    </lineage>
</organism>
<dbReference type="InterPro" id="IPR001650">
    <property type="entry name" value="Helicase_C-like"/>
</dbReference>
<feature type="domain" description="Helicase ATP-binding" evidence="4">
    <location>
        <begin position="283"/>
        <end position="429"/>
    </location>
</feature>
<dbReference type="Pfam" id="PF00271">
    <property type="entry name" value="Helicase_C"/>
    <property type="match status" value="1"/>
</dbReference>
<feature type="coiled-coil region" evidence="2">
    <location>
        <begin position="451"/>
        <end position="485"/>
    </location>
</feature>
<dbReference type="Gene3D" id="3.40.50.10810">
    <property type="entry name" value="Tandem AAA-ATPase domain"/>
    <property type="match status" value="1"/>
</dbReference>
<dbReference type="Gene3D" id="3.40.50.300">
    <property type="entry name" value="P-loop containing nucleotide triphosphate hydrolases"/>
    <property type="match status" value="1"/>
</dbReference>
<dbReference type="SMART" id="SM00490">
    <property type="entry name" value="HELICc"/>
    <property type="match status" value="1"/>
</dbReference>
<dbReference type="PROSITE" id="PS51192">
    <property type="entry name" value="HELICASE_ATP_BIND_1"/>
    <property type="match status" value="1"/>
</dbReference>
<accession>A0A4P8WNA9</accession>
<dbReference type="GO" id="GO:0005524">
    <property type="term" value="F:ATP binding"/>
    <property type="evidence" value="ECO:0007669"/>
    <property type="project" value="InterPro"/>
</dbReference>
<dbReference type="Gene3D" id="3.30.870.10">
    <property type="entry name" value="Endonuclease Chain A"/>
    <property type="match status" value="1"/>
</dbReference>
<dbReference type="PANTHER" id="PTHR45766">
    <property type="entry name" value="DNA ANNEALING HELICASE AND ENDONUCLEASE ZRANB3 FAMILY MEMBER"/>
    <property type="match status" value="1"/>
</dbReference>
<dbReference type="GO" id="GO:0016787">
    <property type="term" value="F:hydrolase activity"/>
    <property type="evidence" value="ECO:0007669"/>
    <property type="project" value="UniProtKB-KW"/>
</dbReference>
<dbReference type="GO" id="GO:0140097">
    <property type="term" value="F:catalytic activity, acting on DNA"/>
    <property type="evidence" value="ECO:0007669"/>
    <property type="project" value="UniProtKB-ARBA"/>
</dbReference>
<dbReference type="RefSeq" id="WP_138247081.1">
    <property type="nucleotide sequence ID" value="NZ_CP040331.1"/>
</dbReference>
<dbReference type="InterPro" id="IPR038718">
    <property type="entry name" value="SNF2-like_sf"/>
</dbReference>
<protein>
    <recommendedName>
        <fullName evidence="8">Helicase</fullName>
    </recommendedName>
</protein>
<evidence type="ECO:0000259" key="4">
    <source>
        <dbReference type="PROSITE" id="PS51192"/>
    </source>
</evidence>
<dbReference type="SMART" id="SM00487">
    <property type="entry name" value="DEXDc"/>
    <property type="match status" value="1"/>
</dbReference>
<evidence type="ECO:0008006" key="8">
    <source>
        <dbReference type="Google" id="ProtNLM"/>
    </source>
</evidence>
<proteinExistence type="predicted"/>
<dbReference type="InterPro" id="IPR025202">
    <property type="entry name" value="PLD-like_dom"/>
</dbReference>
<feature type="region of interest" description="Disordered" evidence="3">
    <location>
        <begin position="1"/>
        <end position="22"/>
    </location>
</feature>
<dbReference type="SUPFAM" id="SSF56024">
    <property type="entry name" value="Phospholipase D/nuclease"/>
    <property type="match status" value="1"/>
</dbReference>
<evidence type="ECO:0000313" key="6">
    <source>
        <dbReference type="EMBL" id="QCS44682.1"/>
    </source>
</evidence>
<feature type="compositionally biased region" description="Acidic residues" evidence="3">
    <location>
        <begin position="12"/>
        <end position="21"/>
    </location>
</feature>
<keyword evidence="6" id="KW-0614">Plasmid</keyword>
<feature type="domain" description="Helicase C-terminal" evidence="5">
    <location>
        <begin position="689"/>
        <end position="867"/>
    </location>
</feature>
<reference evidence="7" key="1">
    <citation type="submission" date="2019-05" db="EMBL/GenBank/DDBJ databases">
        <title>Genome sequence and methylation pattern of the halophilic Archaeon Natrinema versiforme BOL5-4.</title>
        <authorList>
            <person name="DasSarma P."/>
            <person name="Anton B.P."/>
            <person name="DasSarma S.L."/>
            <person name="Martinez F.L."/>
            <person name="Guzman D."/>
            <person name="Roberts R.J."/>
            <person name="DasSarma S."/>
        </authorList>
    </citation>
    <scope>NUCLEOTIDE SEQUENCE [LARGE SCALE GENOMIC DNA]</scope>
    <source>
        <strain evidence="7">BOL5-4</strain>
        <plasmid evidence="7">pnve500</plasmid>
    </source>
</reference>
<evidence type="ECO:0000256" key="1">
    <source>
        <dbReference type="ARBA" id="ARBA00022801"/>
    </source>
</evidence>
<dbReference type="PANTHER" id="PTHR45766:SF6">
    <property type="entry name" value="SWI_SNF-RELATED MATRIX-ASSOCIATED ACTIN-DEPENDENT REGULATOR OF CHROMATIN SUBFAMILY A-LIKE PROTEIN 1"/>
    <property type="match status" value="1"/>
</dbReference>
<dbReference type="OrthoDB" id="6396at2157"/>
<keyword evidence="2" id="KW-0175">Coiled coil</keyword>
<dbReference type="GO" id="GO:0120545">
    <property type="term" value="F:nucleic acid conformation isomerase activity"/>
    <property type="evidence" value="ECO:0007669"/>
    <property type="project" value="UniProtKB-ARBA"/>
</dbReference>
<dbReference type="SUPFAM" id="SSF52540">
    <property type="entry name" value="P-loop containing nucleoside triphosphate hydrolases"/>
    <property type="match status" value="2"/>
</dbReference>
<evidence type="ECO:0000256" key="3">
    <source>
        <dbReference type="SAM" id="MobiDB-lite"/>
    </source>
</evidence>
<evidence type="ECO:0000313" key="7">
    <source>
        <dbReference type="Proteomes" id="UP000302218"/>
    </source>
</evidence>
<dbReference type="InterPro" id="IPR014001">
    <property type="entry name" value="Helicase_ATP-bd"/>
</dbReference>
<dbReference type="KEGG" id="nvr:FEJ81_20485"/>
<dbReference type="EMBL" id="CP040331">
    <property type="protein sequence ID" value="QCS44682.1"/>
    <property type="molecule type" value="Genomic_DNA"/>
</dbReference>
<dbReference type="Pfam" id="PF13091">
    <property type="entry name" value="PLDc_2"/>
    <property type="match status" value="1"/>
</dbReference>
<dbReference type="AlphaFoldDB" id="A0A4P8WNA9"/>
<dbReference type="PROSITE" id="PS51194">
    <property type="entry name" value="HELICASE_CTER"/>
    <property type="match status" value="1"/>
</dbReference>
<dbReference type="InterPro" id="IPR027417">
    <property type="entry name" value="P-loop_NTPase"/>
</dbReference>